<proteinExistence type="predicted"/>
<reference evidence="1" key="1">
    <citation type="journal article" date="2014" name="Int. J. Syst. Evol. Microbiol.">
        <title>Complete genome sequence of Corynebacterium casei LMG S-19264T (=DSM 44701T), isolated from a smear-ripened cheese.</title>
        <authorList>
            <consortium name="US DOE Joint Genome Institute (JGI-PGF)"/>
            <person name="Walter F."/>
            <person name="Albersmeier A."/>
            <person name="Kalinowski J."/>
            <person name="Ruckert C."/>
        </authorList>
    </citation>
    <scope>NUCLEOTIDE SEQUENCE</scope>
    <source>
        <strain evidence="1">JCM 4518</strain>
    </source>
</reference>
<organism evidence="1 2">
    <name type="scientific">Streptomyces termitum</name>
    <dbReference type="NCBI Taxonomy" id="67368"/>
    <lineage>
        <taxon>Bacteria</taxon>
        <taxon>Bacillati</taxon>
        <taxon>Actinomycetota</taxon>
        <taxon>Actinomycetes</taxon>
        <taxon>Kitasatosporales</taxon>
        <taxon>Streptomycetaceae</taxon>
        <taxon>Streptomyces</taxon>
    </lineage>
</organism>
<dbReference type="Proteomes" id="UP000644020">
    <property type="component" value="Unassembled WGS sequence"/>
</dbReference>
<gene>
    <name evidence="1" type="ORF">GCM10010305_45050</name>
</gene>
<comment type="caution">
    <text evidence="1">The sequence shown here is derived from an EMBL/GenBank/DDBJ whole genome shotgun (WGS) entry which is preliminary data.</text>
</comment>
<evidence type="ECO:0000313" key="1">
    <source>
        <dbReference type="EMBL" id="GHA96472.1"/>
    </source>
</evidence>
<dbReference type="AlphaFoldDB" id="A0A918T6L6"/>
<keyword evidence="2" id="KW-1185">Reference proteome</keyword>
<dbReference type="EMBL" id="BMUL01000012">
    <property type="protein sequence ID" value="GHA96472.1"/>
    <property type="molecule type" value="Genomic_DNA"/>
</dbReference>
<name>A0A918T6L6_9ACTN</name>
<accession>A0A918T6L6</accession>
<protein>
    <submittedName>
        <fullName evidence="1">Uncharacterized protein</fullName>
    </submittedName>
</protein>
<reference evidence="1" key="2">
    <citation type="submission" date="2020-09" db="EMBL/GenBank/DDBJ databases">
        <authorList>
            <person name="Sun Q."/>
            <person name="Ohkuma M."/>
        </authorList>
    </citation>
    <scope>NUCLEOTIDE SEQUENCE</scope>
    <source>
        <strain evidence="1">JCM 4518</strain>
    </source>
</reference>
<evidence type="ECO:0000313" key="2">
    <source>
        <dbReference type="Proteomes" id="UP000644020"/>
    </source>
</evidence>
<sequence length="113" mass="12168">MTEQLGAVGGAVLTREDLMALPPTVDLQTANRVLSIGRSTGCGLAKRGEYPCKVLKLGNAYRVVTADLQRLVALDDTAKEPVLSVSPQDHRNAAVTHEEVTRRCCCHCRCCSS</sequence>